<evidence type="ECO:0000256" key="2">
    <source>
        <dbReference type="ARBA" id="ARBA00023027"/>
    </source>
</evidence>
<dbReference type="InterPro" id="IPR003000">
    <property type="entry name" value="Sirtuin"/>
</dbReference>
<comment type="caution">
    <text evidence="4">The sequence shown here is derived from an EMBL/GenBank/DDBJ whole genome shotgun (WGS) entry which is preliminary data.</text>
</comment>
<dbReference type="Gene3D" id="3.40.50.1220">
    <property type="entry name" value="TPP-binding domain"/>
    <property type="match status" value="1"/>
</dbReference>
<sequence length="79" mass="8900">MKSVKQIEREDIKKTAVCLQQSKNAIALTGAGISTESGIPDFRGDNGIWKKYPIETFGGFESFLKDPSKFWKMAEESRK</sequence>
<name>A0A0F9R548_9ZZZZ</name>
<gene>
    <name evidence="4" type="ORF">LCGC14_0693550</name>
</gene>
<feature type="domain" description="Deacetylase sirtuin-type" evidence="3">
    <location>
        <begin position="5"/>
        <end position="79"/>
    </location>
</feature>
<protein>
    <recommendedName>
        <fullName evidence="3">Deacetylase sirtuin-type domain-containing protein</fullName>
    </recommendedName>
</protein>
<dbReference type="GO" id="GO:0005634">
    <property type="term" value="C:nucleus"/>
    <property type="evidence" value="ECO:0007669"/>
    <property type="project" value="TreeGrafter"/>
</dbReference>
<evidence type="ECO:0000313" key="4">
    <source>
        <dbReference type="EMBL" id="KKN44407.1"/>
    </source>
</evidence>
<dbReference type="PANTHER" id="PTHR11085:SF10">
    <property type="entry name" value="NAD-DEPENDENT PROTEIN DEACYLASE SIRTUIN-5, MITOCHONDRIAL-RELATED"/>
    <property type="match status" value="1"/>
</dbReference>
<dbReference type="InterPro" id="IPR026590">
    <property type="entry name" value="Ssirtuin_cat_dom"/>
</dbReference>
<evidence type="ECO:0000259" key="3">
    <source>
        <dbReference type="PROSITE" id="PS50305"/>
    </source>
</evidence>
<dbReference type="EMBL" id="LAZR01001454">
    <property type="protein sequence ID" value="KKN44407.1"/>
    <property type="molecule type" value="Genomic_DNA"/>
</dbReference>
<organism evidence="4">
    <name type="scientific">marine sediment metagenome</name>
    <dbReference type="NCBI Taxonomy" id="412755"/>
    <lineage>
        <taxon>unclassified sequences</taxon>
        <taxon>metagenomes</taxon>
        <taxon>ecological metagenomes</taxon>
    </lineage>
</organism>
<dbReference type="PROSITE" id="PS50305">
    <property type="entry name" value="SIRTUIN"/>
    <property type="match status" value="1"/>
</dbReference>
<dbReference type="Gene3D" id="3.30.1600.10">
    <property type="entry name" value="SIR2/SIRT2 'Small Domain"/>
    <property type="match status" value="1"/>
</dbReference>
<dbReference type="SUPFAM" id="SSF52467">
    <property type="entry name" value="DHS-like NAD/FAD-binding domain"/>
    <property type="match status" value="1"/>
</dbReference>
<proteinExistence type="predicted"/>
<dbReference type="PANTHER" id="PTHR11085">
    <property type="entry name" value="NAD-DEPENDENT PROTEIN DEACYLASE SIRTUIN-5, MITOCHONDRIAL-RELATED"/>
    <property type="match status" value="1"/>
</dbReference>
<evidence type="ECO:0000256" key="1">
    <source>
        <dbReference type="ARBA" id="ARBA00022679"/>
    </source>
</evidence>
<keyword evidence="1" id="KW-0808">Transferase</keyword>
<accession>A0A0F9R548</accession>
<dbReference type="GO" id="GO:0070403">
    <property type="term" value="F:NAD+ binding"/>
    <property type="evidence" value="ECO:0007669"/>
    <property type="project" value="InterPro"/>
</dbReference>
<dbReference type="InterPro" id="IPR029035">
    <property type="entry name" value="DHS-like_NAD/FAD-binding_dom"/>
</dbReference>
<dbReference type="InterPro" id="IPR026591">
    <property type="entry name" value="Sirtuin_cat_small_dom_sf"/>
</dbReference>
<reference evidence="4" key="1">
    <citation type="journal article" date="2015" name="Nature">
        <title>Complex archaea that bridge the gap between prokaryotes and eukaryotes.</title>
        <authorList>
            <person name="Spang A."/>
            <person name="Saw J.H."/>
            <person name="Jorgensen S.L."/>
            <person name="Zaremba-Niedzwiedzka K."/>
            <person name="Martijn J."/>
            <person name="Lind A.E."/>
            <person name="van Eijk R."/>
            <person name="Schleper C."/>
            <person name="Guy L."/>
            <person name="Ettema T.J."/>
        </authorList>
    </citation>
    <scope>NUCLEOTIDE SEQUENCE</scope>
</reference>
<dbReference type="GO" id="GO:0017136">
    <property type="term" value="F:histone deacetylase activity, NAD-dependent"/>
    <property type="evidence" value="ECO:0007669"/>
    <property type="project" value="TreeGrafter"/>
</dbReference>
<dbReference type="Pfam" id="PF02146">
    <property type="entry name" value="SIR2"/>
    <property type="match status" value="1"/>
</dbReference>
<dbReference type="InterPro" id="IPR050134">
    <property type="entry name" value="NAD-dep_sirtuin_deacylases"/>
</dbReference>
<keyword evidence="2" id="KW-0520">NAD</keyword>
<dbReference type="AlphaFoldDB" id="A0A0F9R548"/>